<sequence length="434" mass="48784">MGGRATTPVIISHQADAEDHNEEVPVEDHHAPEEETEDHEEPPIEQQIYEVFLEGTNGDHDAAWQFYQRFRAHQERKAQRERAYSAILEELGNEELAQGLYELWVEWEEEEDWEEGDGWQEDNSEDEEDGETIAPLEDDQVMLARARLLARGYRLGHELSHQPWAGVPASWTSEVDAGAQTTGVEQETGDDHDGETEKSEVARRVTTSGGISTYRHNIRRVNSRLDALLRSFEQDAEAASSDENSKLEEKNESSTLVDLDIETPDPYGSLGLWAQRFEDAHGNNSQTNEASAVDQTSKTQDENNSSVLVDLDTVTPNPYDSFGVWGRRFEDAHDGNSQPIDHPPNDHPSNTHPSHNYPSKELSTSKPSTNEHLPKKQSPKADKTPPTGTTATDLEDVFVDSGMTTENLANNTTPIYADIPIRFPTPKDFLRKYL</sequence>
<feature type="compositionally biased region" description="Basic and acidic residues" evidence="1">
    <location>
        <begin position="189"/>
        <end position="203"/>
    </location>
</feature>
<protein>
    <submittedName>
        <fullName evidence="2">Uncharacterized protein</fullName>
    </submittedName>
</protein>
<accession>A0AAE0UE83</accession>
<feature type="compositionally biased region" description="Basic and acidic residues" evidence="1">
    <location>
        <begin position="243"/>
        <end position="252"/>
    </location>
</feature>
<feature type="compositionally biased region" description="Polar residues" evidence="1">
    <location>
        <begin position="282"/>
        <end position="307"/>
    </location>
</feature>
<feature type="compositionally biased region" description="Polar residues" evidence="1">
    <location>
        <begin position="347"/>
        <end position="371"/>
    </location>
</feature>
<feature type="region of interest" description="Disordered" evidence="1">
    <location>
        <begin position="1"/>
        <end position="45"/>
    </location>
</feature>
<dbReference type="AlphaFoldDB" id="A0AAE0UE83"/>
<reference evidence="2" key="2">
    <citation type="submission" date="2023-07" db="EMBL/GenBank/DDBJ databases">
        <authorList>
            <consortium name="Lawrence Berkeley National Laboratory"/>
            <person name="Haridas S."/>
            <person name="Hensen N."/>
            <person name="Bonometti L."/>
            <person name="Westerberg I."/>
            <person name="Brannstrom I.O."/>
            <person name="Guillou S."/>
            <person name="Cros-Aarteil S."/>
            <person name="Calhoun S."/>
            <person name="Kuo A."/>
            <person name="Mondo S."/>
            <person name="Pangilinan J."/>
            <person name="Riley R."/>
            <person name="LaButti K."/>
            <person name="Andreopoulos B."/>
            <person name="Lipzen A."/>
            <person name="Chen C."/>
            <person name="Yanf M."/>
            <person name="Daum C."/>
            <person name="Ng V."/>
            <person name="Clum A."/>
            <person name="Steindorff A."/>
            <person name="Ohm R."/>
            <person name="Martin F."/>
            <person name="Silar P."/>
            <person name="Natvig D."/>
            <person name="Lalanne C."/>
            <person name="Gautier V."/>
            <person name="Ament-velasquez S.L."/>
            <person name="Kruys A."/>
            <person name="Hutchinson M.I."/>
            <person name="Powell A.J."/>
            <person name="Barry K."/>
            <person name="Miller A.N."/>
            <person name="Grigoriev I.V."/>
            <person name="Debuchy R."/>
            <person name="Gladieux P."/>
            <person name="Thoren M.H."/>
            <person name="Johannesson H."/>
        </authorList>
    </citation>
    <scope>NUCLEOTIDE SEQUENCE</scope>
    <source>
        <strain evidence="2">FGSC 1904</strain>
    </source>
</reference>
<dbReference type="EMBL" id="JAUTDP010000003">
    <property type="protein sequence ID" value="KAK3400853.1"/>
    <property type="molecule type" value="Genomic_DNA"/>
</dbReference>
<proteinExistence type="predicted"/>
<feature type="region of interest" description="Disordered" evidence="1">
    <location>
        <begin position="282"/>
        <end position="312"/>
    </location>
</feature>
<evidence type="ECO:0000313" key="3">
    <source>
        <dbReference type="Proteomes" id="UP001281003"/>
    </source>
</evidence>
<name>A0AAE0UE83_SORBR</name>
<gene>
    <name evidence="2" type="ORF">B0T20DRAFT_390711</name>
</gene>
<feature type="region of interest" description="Disordered" evidence="1">
    <location>
        <begin position="165"/>
        <end position="208"/>
    </location>
</feature>
<feature type="region of interest" description="Disordered" evidence="1">
    <location>
        <begin position="329"/>
        <end position="393"/>
    </location>
</feature>
<reference evidence="2" key="1">
    <citation type="journal article" date="2023" name="Mol. Phylogenet. Evol.">
        <title>Genome-scale phylogeny and comparative genomics of the fungal order Sordariales.</title>
        <authorList>
            <person name="Hensen N."/>
            <person name="Bonometti L."/>
            <person name="Westerberg I."/>
            <person name="Brannstrom I.O."/>
            <person name="Guillou S."/>
            <person name="Cros-Aarteil S."/>
            <person name="Calhoun S."/>
            <person name="Haridas S."/>
            <person name="Kuo A."/>
            <person name="Mondo S."/>
            <person name="Pangilinan J."/>
            <person name="Riley R."/>
            <person name="LaButti K."/>
            <person name="Andreopoulos B."/>
            <person name="Lipzen A."/>
            <person name="Chen C."/>
            <person name="Yan M."/>
            <person name="Daum C."/>
            <person name="Ng V."/>
            <person name="Clum A."/>
            <person name="Steindorff A."/>
            <person name="Ohm R.A."/>
            <person name="Martin F."/>
            <person name="Silar P."/>
            <person name="Natvig D.O."/>
            <person name="Lalanne C."/>
            <person name="Gautier V."/>
            <person name="Ament-Velasquez S.L."/>
            <person name="Kruys A."/>
            <person name="Hutchinson M.I."/>
            <person name="Powell A.J."/>
            <person name="Barry K."/>
            <person name="Miller A.N."/>
            <person name="Grigoriev I.V."/>
            <person name="Debuchy R."/>
            <person name="Gladieux P."/>
            <person name="Hiltunen Thoren M."/>
            <person name="Johannesson H."/>
        </authorList>
    </citation>
    <scope>NUCLEOTIDE SEQUENCE</scope>
    <source>
        <strain evidence="2">FGSC 1904</strain>
    </source>
</reference>
<feature type="compositionally biased region" description="Basic and acidic residues" evidence="1">
    <location>
        <begin position="15"/>
        <end position="33"/>
    </location>
</feature>
<feature type="region of interest" description="Disordered" evidence="1">
    <location>
        <begin position="236"/>
        <end position="265"/>
    </location>
</feature>
<dbReference type="Proteomes" id="UP001281003">
    <property type="component" value="Unassembled WGS sequence"/>
</dbReference>
<evidence type="ECO:0000313" key="2">
    <source>
        <dbReference type="EMBL" id="KAK3400853.1"/>
    </source>
</evidence>
<comment type="caution">
    <text evidence="2">The sequence shown here is derived from an EMBL/GenBank/DDBJ whole genome shotgun (WGS) entry which is preliminary data.</text>
</comment>
<feature type="region of interest" description="Disordered" evidence="1">
    <location>
        <begin position="109"/>
        <end position="137"/>
    </location>
</feature>
<organism evidence="2 3">
    <name type="scientific">Sordaria brevicollis</name>
    <dbReference type="NCBI Taxonomy" id="83679"/>
    <lineage>
        <taxon>Eukaryota</taxon>
        <taxon>Fungi</taxon>
        <taxon>Dikarya</taxon>
        <taxon>Ascomycota</taxon>
        <taxon>Pezizomycotina</taxon>
        <taxon>Sordariomycetes</taxon>
        <taxon>Sordariomycetidae</taxon>
        <taxon>Sordariales</taxon>
        <taxon>Sordariaceae</taxon>
        <taxon>Sordaria</taxon>
    </lineage>
</organism>
<evidence type="ECO:0000256" key="1">
    <source>
        <dbReference type="SAM" id="MobiDB-lite"/>
    </source>
</evidence>
<keyword evidence="3" id="KW-1185">Reference proteome</keyword>